<feature type="chain" id="PRO_5047027635" evidence="2">
    <location>
        <begin position="16"/>
        <end position="204"/>
    </location>
</feature>
<keyword evidence="5" id="KW-1185">Reference proteome</keyword>
<dbReference type="Proteomes" id="UP001595456">
    <property type="component" value="Unassembled WGS sequence"/>
</dbReference>
<dbReference type="PANTHER" id="PTHR43777:SF1">
    <property type="entry name" value="MOLYBDENUM COFACTOR CYTIDYLYLTRANSFERASE"/>
    <property type="match status" value="1"/>
</dbReference>
<evidence type="ECO:0000256" key="1">
    <source>
        <dbReference type="ARBA" id="ARBA00022842"/>
    </source>
</evidence>
<evidence type="ECO:0000259" key="3">
    <source>
        <dbReference type="Pfam" id="PF12804"/>
    </source>
</evidence>
<dbReference type="RefSeq" id="WP_336926423.1">
    <property type="nucleotide sequence ID" value="NZ_JBANRO010000007.1"/>
</dbReference>
<name>A0ABV7E9N7_9SPHN</name>
<dbReference type="InterPro" id="IPR029044">
    <property type="entry name" value="Nucleotide-diphossugar_trans"/>
</dbReference>
<dbReference type="GO" id="GO:0016740">
    <property type="term" value="F:transferase activity"/>
    <property type="evidence" value="ECO:0007669"/>
    <property type="project" value="UniProtKB-KW"/>
</dbReference>
<keyword evidence="4" id="KW-0808">Transferase</keyword>
<gene>
    <name evidence="4" type="ORF">ACFODU_12920</name>
</gene>
<dbReference type="PANTHER" id="PTHR43777">
    <property type="entry name" value="MOLYBDENUM COFACTOR CYTIDYLYLTRANSFERASE"/>
    <property type="match status" value="1"/>
</dbReference>
<evidence type="ECO:0000313" key="4">
    <source>
        <dbReference type="EMBL" id="MFC3098691.1"/>
    </source>
</evidence>
<comment type="caution">
    <text evidence="4">The sequence shown here is derived from an EMBL/GenBank/DDBJ whole genome shotgun (WGS) entry which is preliminary data.</text>
</comment>
<feature type="signal peptide" evidence="2">
    <location>
        <begin position="1"/>
        <end position="15"/>
    </location>
</feature>
<dbReference type="SUPFAM" id="SSF53448">
    <property type="entry name" value="Nucleotide-diphospho-sugar transferases"/>
    <property type="match status" value="1"/>
</dbReference>
<dbReference type="Pfam" id="PF12804">
    <property type="entry name" value="NTP_transf_3"/>
    <property type="match status" value="1"/>
</dbReference>
<feature type="domain" description="MobA-like NTP transferase" evidence="3">
    <location>
        <begin position="20"/>
        <end position="171"/>
    </location>
</feature>
<dbReference type="InterPro" id="IPR025877">
    <property type="entry name" value="MobA-like_NTP_Trfase"/>
</dbReference>
<keyword evidence="2" id="KW-0732">Signal</keyword>
<keyword evidence="1" id="KW-0460">Magnesium</keyword>
<protein>
    <submittedName>
        <fullName evidence="4">NTP transferase domain-containing protein</fullName>
    </submittedName>
</protein>
<organism evidence="4 5">
    <name type="scientific">Alteraurantiacibacter palmitatis</name>
    <dbReference type="NCBI Taxonomy" id="2054628"/>
    <lineage>
        <taxon>Bacteria</taxon>
        <taxon>Pseudomonadati</taxon>
        <taxon>Pseudomonadota</taxon>
        <taxon>Alphaproteobacteria</taxon>
        <taxon>Sphingomonadales</taxon>
        <taxon>Erythrobacteraceae</taxon>
        <taxon>Alteraurantiacibacter</taxon>
    </lineage>
</organism>
<accession>A0ABV7E9N7</accession>
<evidence type="ECO:0000313" key="5">
    <source>
        <dbReference type="Proteomes" id="UP001595456"/>
    </source>
</evidence>
<proteinExistence type="predicted"/>
<evidence type="ECO:0000256" key="2">
    <source>
        <dbReference type="SAM" id="SignalP"/>
    </source>
</evidence>
<sequence length="204" mass="20385">MRRCIPMPCCPPADAAPLVAVLAAGAASRFGGGKLDTVLAGRPVGQWVLDAVEASGLPAGVIVVGQTVPQFAAQSGWPLVVNPRAAEGLGTSLALAAGRALAQGRALLVLLADMPLVEAGYIAQLAGAKTGAATLYPTGKRGVPAFLPLALLPQIAALSGDQGAGALLAGQEDFARLEPPAAMLLDIDRAEDLARAAAIISARG</sequence>
<reference evidence="5" key="1">
    <citation type="journal article" date="2019" name="Int. J. Syst. Evol. Microbiol.">
        <title>The Global Catalogue of Microorganisms (GCM) 10K type strain sequencing project: providing services to taxonomists for standard genome sequencing and annotation.</title>
        <authorList>
            <consortium name="The Broad Institute Genomics Platform"/>
            <consortium name="The Broad Institute Genome Sequencing Center for Infectious Disease"/>
            <person name="Wu L."/>
            <person name="Ma J."/>
        </authorList>
    </citation>
    <scope>NUCLEOTIDE SEQUENCE [LARGE SCALE GENOMIC DNA]</scope>
    <source>
        <strain evidence="5">KCTC 52607</strain>
    </source>
</reference>
<dbReference type="EMBL" id="JBHRST010000020">
    <property type="protein sequence ID" value="MFC3098691.1"/>
    <property type="molecule type" value="Genomic_DNA"/>
</dbReference>
<dbReference type="Gene3D" id="3.90.550.10">
    <property type="entry name" value="Spore Coat Polysaccharide Biosynthesis Protein SpsA, Chain A"/>
    <property type="match status" value="1"/>
</dbReference>